<evidence type="ECO:0000256" key="1">
    <source>
        <dbReference type="SAM" id="MobiDB-lite"/>
    </source>
</evidence>
<evidence type="ECO:0000313" key="3">
    <source>
        <dbReference type="EMBL" id="MEX0426387.1"/>
    </source>
</evidence>
<dbReference type="PROSITE" id="PS51257">
    <property type="entry name" value="PROKAR_LIPOPROTEIN"/>
    <property type="match status" value="1"/>
</dbReference>
<feature type="compositionally biased region" description="Gly residues" evidence="1">
    <location>
        <begin position="40"/>
        <end position="64"/>
    </location>
</feature>
<organism evidence="3 4">
    <name type="scientific">Nocardioides eburneus</name>
    <dbReference type="NCBI Taxonomy" id="3231482"/>
    <lineage>
        <taxon>Bacteria</taxon>
        <taxon>Bacillati</taxon>
        <taxon>Actinomycetota</taxon>
        <taxon>Actinomycetes</taxon>
        <taxon>Propionibacteriales</taxon>
        <taxon>Nocardioidaceae</taxon>
        <taxon>Nocardioides</taxon>
    </lineage>
</organism>
<keyword evidence="2" id="KW-0732">Signal</keyword>
<accession>A0ABV3STX1</accession>
<evidence type="ECO:0000256" key="2">
    <source>
        <dbReference type="SAM" id="SignalP"/>
    </source>
</evidence>
<dbReference type="EMBL" id="JBFPJR010000003">
    <property type="protein sequence ID" value="MEX0426387.1"/>
    <property type="molecule type" value="Genomic_DNA"/>
</dbReference>
<evidence type="ECO:0000313" key="4">
    <source>
        <dbReference type="Proteomes" id="UP001556631"/>
    </source>
</evidence>
<reference evidence="3 4" key="1">
    <citation type="submission" date="2024-07" db="EMBL/GenBank/DDBJ databases">
        <authorList>
            <person name="Lee S."/>
            <person name="Kang M."/>
        </authorList>
    </citation>
    <scope>NUCLEOTIDE SEQUENCE [LARGE SCALE GENOMIC DNA]</scope>
    <source>
        <strain evidence="3 4">DS6</strain>
    </source>
</reference>
<dbReference type="RefSeq" id="WP_367991052.1">
    <property type="nucleotide sequence ID" value="NZ_JBFPJR010000003.1"/>
</dbReference>
<sequence length="295" mass="27758">MNRTLPFLALATAGLLTLSACGSSGGTTTAGDQPAQQGYAGSGSGAATGSGGAGGPGQGGGMPGAFGKIAAKSGKTLQVQGTDSQVAVTYSAKTAITQEVTGSIKDVKVGTCVTVMPADAGSGSASGSASASASGPVTAGTIRITAAVKGSCEGGFGGRGFRRNGASGAPSGMPSNLPSDMPSDFPSGGASGGPSGGRMFGTSGKVTAVTADGFTVAAVTPGSTDTTRVSVKVGSSATVTATKSATASALKVGKCVSATGQTDDTGAVTASRISLSDPVDGECTGGFMGRSGGSR</sequence>
<gene>
    <name evidence="3" type="ORF">AB3X52_02060</name>
</gene>
<protein>
    <recommendedName>
        <fullName evidence="5">DUF5666 domain-containing protein</fullName>
    </recommendedName>
</protein>
<feature type="signal peptide" evidence="2">
    <location>
        <begin position="1"/>
        <end position="22"/>
    </location>
</feature>
<feature type="region of interest" description="Disordered" evidence="1">
    <location>
        <begin position="161"/>
        <end position="195"/>
    </location>
</feature>
<evidence type="ECO:0008006" key="5">
    <source>
        <dbReference type="Google" id="ProtNLM"/>
    </source>
</evidence>
<comment type="caution">
    <text evidence="3">The sequence shown here is derived from an EMBL/GenBank/DDBJ whole genome shotgun (WGS) entry which is preliminary data.</text>
</comment>
<feature type="compositionally biased region" description="Low complexity" evidence="1">
    <location>
        <begin position="26"/>
        <end position="39"/>
    </location>
</feature>
<feature type="region of interest" description="Disordered" evidence="1">
    <location>
        <begin position="26"/>
        <end position="65"/>
    </location>
</feature>
<dbReference type="Proteomes" id="UP001556631">
    <property type="component" value="Unassembled WGS sequence"/>
</dbReference>
<keyword evidence="4" id="KW-1185">Reference proteome</keyword>
<name>A0ABV3STX1_9ACTN</name>
<feature type="chain" id="PRO_5047104950" description="DUF5666 domain-containing protein" evidence="2">
    <location>
        <begin position="23"/>
        <end position="295"/>
    </location>
</feature>
<proteinExistence type="predicted"/>